<reference evidence="3 4" key="1">
    <citation type="submission" date="2020-03" db="EMBL/GenBank/DDBJ databases">
        <title>Nocardioides sp. nov., isolated from fish.</title>
        <authorList>
            <person name="Hyun D.-W."/>
            <person name="Bae J.-W."/>
        </authorList>
    </citation>
    <scope>NUCLEOTIDE SEQUENCE [LARGE SCALE GENOMIC DNA]</scope>
    <source>
        <strain evidence="3 4">HDW12A</strain>
    </source>
</reference>
<dbReference type="EMBL" id="CP049866">
    <property type="protein sequence ID" value="QIK75126.1"/>
    <property type="molecule type" value="Genomic_DNA"/>
</dbReference>
<proteinExistence type="inferred from homology"/>
<dbReference type="RefSeq" id="WP_166316388.1">
    <property type="nucleotide sequence ID" value="NZ_CP049866.1"/>
</dbReference>
<gene>
    <name evidence="3" type="ORF">G7071_06465</name>
</gene>
<name>A0A6G7YEL8_9ACTN</name>
<evidence type="ECO:0000256" key="2">
    <source>
        <dbReference type="ARBA" id="ARBA00049106"/>
    </source>
</evidence>
<dbReference type="Gene3D" id="2.30.110.10">
    <property type="entry name" value="Electron Transport, Fmn-binding Protein, Chain A"/>
    <property type="match status" value="1"/>
</dbReference>
<dbReference type="GO" id="GO:0005886">
    <property type="term" value="C:plasma membrane"/>
    <property type="evidence" value="ECO:0007669"/>
    <property type="project" value="TreeGrafter"/>
</dbReference>
<dbReference type="InterPro" id="IPR012349">
    <property type="entry name" value="Split_barrel_FMN-bd"/>
</dbReference>
<organism evidence="3 4">
    <name type="scientific">Nocardioides piscis</name>
    <dbReference type="NCBI Taxonomy" id="2714938"/>
    <lineage>
        <taxon>Bacteria</taxon>
        <taxon>Bacillati</taxon>
        <taxon>Actinomycetota</taxon>
        <taxon>Actinomycetes</taxon>
        <taxon>Propionibacteriales</taxon>
        <taxon>Nocardioidaceae</taxon>
        <taxon>Nocardioides</taxon>
    </lineage>
</organism>
<comment type="similarity">
    <text evidence="1">Belongs to the F420H(2)-dependent quinone reductase family.</text>
</comment>
<dbReference type="AlphaFoldDB" id="A0A6G7YEL8"/>
<evidence type="ECO:0000256" key="1">
    <source>
        <dbReference type="ARBA" id="ARBA00008710"/>
    </source>
</evidence>
<dbReference type="KEGG" id="npi:G7071_06465"/>
<dbReference type="NCBIfam" id="TIGR00026">
    <property type="entry name" value="hi_GC_TIGR00026"/>
    <property type="match status" value="1"/>
</dbReference>
<dbReference type="Pfam" id="PF04075">
    <property type="entry name" value="F420H2_quin_red"/>
    <property type="match status" value="1"/>
</dbReference>
<dbReference type="GO" id="GO:0070967">
    <property type="term" value="F:coenzyme F420 binding"/>
    <property type="evidence" value="ECO:0007669"/>
    <property type="project" value="TreeGrafter"/>
</dbReference>
<dbReference type="InterPro" id="IPR004378">
    <property type="entry name" value="F420H2_quin_Rdtase"/>
</dbReference>
<dbReference type="Proteomes" id="UP000502035">
    <property type="component" value="Chromosome"/>
</dbReference>
<dbReference type="PANTHER" id="PTHR39428">
    <property type="entry name" value="F420H(2)-DEPENDENT QUINONE REDUCTASE RV1261C"/>
    <property type="match status" value="1"/>
</dbReference>
<protein>
    <submittedName>
        <fullName evidence="3">Nitroreductase family deazaflavin-dependent oxidoreductase</fullName>
    </submittedName>
</protein>
<dbReference type="GO" id="GO:0016491">
    <property type="term" value="F:oxidoreductase activity"/>
    <property type="evidence" value="ECO:0007669"/>
    <property type="project" value="InterPro"/>
</dbReference>
<evidence type="ECO:0000313" key="3">
    <source>
        <dbReference type="EMBL" id="QIK75126.1"/>
    </source>
</evidence>
<keyword evidence="4" id="KW-1185">Reference proteome</keyword>
<evidence type="ECO:0000313" key="4">
    <source>
        <dbReference type="Proteomes" id="UP000502035"/>
    </source>
</evidence>
<comment type="catalytic activity">
    <reaction evidence="2">
        <text>oxidized coenzyme F420-(gamma-L-Glu)(n) + a quinol + H(+) = reduced coenzyme F420-(gamma-L-Glu)(n) + a quinone</text>
        <dbReference type="Rhea" id="RHEA:39663"/>
        <dbReference type="Rhea" id="RHEA-COMP:12939"/>
        <dbReference type="Rhea" id="RHEA-COMP:14378"/>
        <dbReference type="ChEBI" id="CHEBI:15378"/>
        <dbReference type="ChEBI" id="CHEBI:24646"/>
        <dbReference type="ChEBI" id="CHEBI:132124"/>
        <dbReference type="ChEBI" id="CHEBI:133980"/>
        <dbReference type="ChEBI" id="CHEBI:139511"/>
    </reaction>
</comment>
<dbReference type="PANTHER" id="PTHR39428:SF3">
    <property type="entry name" value="DEAZAFLAVIN-DEPENDENT NITROREDUCTASE"/>
    <property type="match status" value="1"/>
</dbReference>
<sequence>MTTPPKPRPGWLDKDSALSATRRMAKVNVWLYQHTGGRVGGKWRVGSAFRKPAPVLLLSHVGRKSGTSYTTPLLYLHDGPDVVVVASSGGMPRDPQWLGNLLAAPETELQIRSEVVPVRARLASAQEKARLWPRLVDLYADFASYQSWTDRDIPVVICEPR</sequence>
<accession>A0A6G7YEL8</accession>